<feature type="region of interest" description="Disordered" evidence="8">
    <location>
        <begin position="141"/>
        <end position="180"/>
    </location>
</feature>
<feature type="region of interest" description="Disordered" evidence="8">
    <location>
        <begin position="271"/>
        <end position="462"/>
    </location>
</feature>
<dbReference type="STRING" id="36022.A0A1V2L9S4"/>
<feature type="compositionally biased region" description="Polar residues" evidence="8">
    <location>
        <begin position="7"/>
        <end position="20"/>
    </location>
</feature>
<feature type="region of interest" description="Disordered" evidence="8">
    <location>
        <begin position="1"/>
        <end position="92"/>
    </location>
</feature>
<evidence type="ECO:0000256" key="8">
    <source>
        <dbReference type="SAM" id="MobiDB-lite"/>
    </source>
</evidence>
<feature type="compositionally biased region" description="Basic residues" evidence="8">
    <location>
        <begin position="377"/>
        <end position="387"/>
    </location>
</feature>
<feature type="compositionally biased region" description="Polar residues" evidence="8">
    <location>
        <begin position="427"/>
        <end position="440"/>
    </location>
</feature>
<feature type="compositionally biased region" description="Polar residues" evidence="8">
    <location>
        <begin position="141"/>
        <end position="160"/>
    </location>
</feature>
<feature type="domain" description="C2H2-type" evidence="9">
    <location>
        <begin position="580"/>
        <end position="607"/>
    </location>
</feature>
<evidence type="ECO:0000313" key="11">
    <source>
        <dbReference type="Proteomes" id="UP000189513"/>
    </source>
</evidence>
<evidence type="ECO:0000256" key="1">
    <source>
        <dbReference type="ARBA" id="ARBA00004123"/>
    </source>
</evidence>
<dbReference type="FunFam" id="3.30.160.60:FF:002157">
    <property type="entry name" value="Transcription factor"/>
    <property type="match status" value="1"/>
</dbReference>
<dbReference type="PROSITE" id="PS00028">
    <property type="entry name" value="ZINC_FINGER_C2H2_1"/>
    <property type="match status" value="4"/>
</dbReference>
<evidence type="ECO:0000256" key="4">
    <source>
        <dbReference type="ARBA" id="ARBA00022771"/>
    </source>
</evidence>
<reference evidence="11" key="1">
    <citation type="journal article" date="2017" name="Genome Announc.">
        <title>Genome sequences of Cyberlindnera fabianii 65, Pichia kudriavzevii 129, and Saccharomyces cerevisiae 131 isolated from fermented masau fruits in Zimbabwe.</title>
        <authorList>
            <person name="van Rijswijck I.M.H."/>
            <person name="Derks M.F.L."/>
            <person name="Abee T."/>
            <person name="de Ridder D."/>
            <person name="Smid E.J."/>
        </authorList>
    </citation>
    <scope>NUCLEOTIDE SEQUENCE [LARGE SCALE GENOMIC DNA]</scope>
    <source>
        <strain evidence="11">65</strain>
    </source>
</reference>
<protein>
    <submittedName>
        <fullName evidence="10">Asparagine-rich zinc finger protein AZF1</fullName>
    </submittedName>
</protein>
<evidence type="ECO:0000256" key="5">
    <source>
        <dbReference type="ARBA" id="ARBA00022833"/>
    </source>
</evidence>
<evidence type="ECO:0000256" key="6">
    <source>
        <dbReference type="ARBA" id="ARBA00023242"/>
    </source>
</evidence>
<keyword evidence="3" id="KW-0677">Repeat</keyword>
<dbReference type="SMART" id="SM00355">
    <property type="entry name" value="ZnF_C2H2"/>
    <property type="match status" value="4"/>
</dbReference>
<dbReference type="GO" id="GO:0005634">
    <property type="term" value="C:nucleus"/>
    <property type="evidence" value="ECO:0007669"/>
    <property type="project" value="UniProtKB-SubCell"/>
</dbReference>
<feature type="domain" description="C2H2-type" evidence="9">
    <location>
        <begin position="552"/>
        <end position="579"/>
    </location>
</feature>
<keyword evidence="2" id="KW-0479">Metal-binding</keyword>
<dbReference type="GO" id="GO:0000981">
    <property type="term" value="F:DNA-binding transcription factor activity, RNA polymerase II-specific"/>
    <property type="evidence" value="ECO:0007669"/>
    <property type="project" value="TreeGrafter"/>
</dbReference>
<dbReference type="InterPro" id="IPR036236">
    <property type="entry name" value="Znf_C2H2_sf"/>
</dbReference>
<dbReference type="FunFam" id="3.30.160.60:FF:000176">
    <property type="entry name" value="zinc finger protein 70"/>
    <property type="match status" value="1"/>
</dbReference>
<feature type="compositionally biased region" description="Polar residues" evidence="8">
    <location>
        <begin position="365"/>
        <end position="376"/>
    </location>
</feature>
<evidence type="ECO:0000259" key="9">
    <source>
        <dbReference type="PROSITE" id="PS50157"/>
    </source>
</evidence>
<feature type="compositionally biased region" description="Low complexity" evidence="8">
    <location>
        <begin position="316"/>
        <end position="336"/>
    </location>
</feature>
<dbReference type="VEuPathDB" id="FungiDB:BON22_1028"/>
<dbReference type="GO" id="GO:0008270">
    <property type="term" value="F:zinc ion binding"/>
    <property type="evidence" value="ECO:0007669"/>
    <property type="project" value="UniProtKB-KW"/>
</dbReference>
<keyword evidence="5" id="KW-0862">Zinc</keyword>
<accession>A0A1V2L9S4</accession>
<dbReference type="GO" id="GO:0000978">
    <property type="term" value="F:RNA polymerase II cis-regulatory region sequence-specific DNA binding"/>
    <property type="evidence" value="ECO:0007669"/>
    <property type="project" value="TreeGrafter"/>
</dbReference>
<dbReference type="PANTHER" id="PTHR23235">
    <property type="entry name" value="KRUEPPEL-LIKE TRANSCRIPTION FACTOR"/>
    <property type="match status" value="1"/>
</dbReference>
<organism evidence="10 11">
    <name type="scientific">Cyberlindnera fabianii</name>
    <name type="common">Yeast</name>
    <name type="synonym">Hansenula fabianii</name>
    <dbReference type="NCBI Taxonomy" id="36022"/>
    <lineage>
        <taxon>Eukaryota</taxon>
        <taxon>Fungi</taxon>
        <taxon>Dikarya</taxon>
        <taxon>Ascomycota</taxon>
        <taxon>Saccharomycotina</taxon>
        <taxon>Saccharomycetes</taxon>
        <taxon>Phaffomycetales</taxon>
        <taxon>Phaffomycetaceae</taxon>
        <taxon>Cyberlindnera</taxon>
    </lineage>
</organism>
<name>A0A1V2L9S4_CYBFA</name>
<dbReference type="EMBL" id="MPUK01000002">
    <property type="protein sequence ID" value="ONH68534.1"/>
    <property type="molecule type" value="Genomic_DNA"/>
</dbReference>
<comment type="subcellular location">
    <subcellularLocation>
        <location evidence="1">Nucleus</location>
    </subcellularLocation>
</comment>
<comment type="caution">
    <text evidence="10">The sequence shown here is derived from an EMBL/GenBank/DDBJ whole genome shotgun (WGS) entry which is preliminary data.</text>
</comment>
<keyword evidence="6" id="KW-0539">Nucleus</keyword>
<keyword evidence="4 7" id="KW-0863">Zinc-finger</keyword>
<dbReference type="SUPFAM" id="SSF57667">
    <property type="entry name" value="beta-beta-alpha zinc fingers"/>
    <property type="match status" value="2"/>
</dbReference>
<dbReference type="Proteomes" id="UP000189513">
    <property type="component" value="Unassembled WGS sequence"/>
</dbReference>
<evidence type="ECO:0000256" key="2">
    <source>
        <dbReference type="ARBA" id="ARBA00022723"/>
    </source>
</evidence>
<dbReference type="Gene3D" id="3.30.160.60">
    <property type="entry name" value="Classic Zinc Finger"/>
    <property type="match status" value="4"/>
</dbReference>
<feature type="domain" description="C2H2-type" evidence="9">
    <location>
        <begin position="524"/>
        <end position="551"/>
    </location>
</feature>
<feature type="compositionally biased region" description="Polar residues" evidence="8">
    <location>
        <begin position="392"/>
        <end position="412"/>
    </location>
</feature>
<dbReference type="FunFam" id="3.30.160.60:FF:000100">
    <property type="entry name" value="Zinc finger 45-like"/>
    <property type="match status" value="1"/>
</dbReference>
<keyword evidence="11" id="KW-1185">Reference proteome</keyword>
<feature type="compositionally biased region" description="Polar residues" evidence="8">
    <location>
        <begin position="33"/>
        <end position="45"/>
    </location>
</feature>
<feature type="compositionally biased region" description="Polar residues" evidence="8">
    <location>
        <begin position="52"/>
        <end position="74"/>
    </location>
</feature>
<proteinExistence type="predicted"/>
<dbReference type="PROSITE" id="PS50157">
    <property type="entry name" value="ZINC_FINGER_C2H2_2"/>
    <property type="match status" value="4"/>
</dbReference>
<dbReference type="Pfam" id="PF00096">
    <property type="entry name" value="zf-C2H2"/>
    <property type="match status" value="4"/>
</dbReference>
<feature type="domain" description="C2H2-type" evidence="9">
    <location>
        <begin position="608"/>
        <end position="633"/>
    </location>
</feature>
<evidence type="ECO:0000256" key="3">
    <source>
        <dbReference type="ARBA" id="ARBA00022737"/>
    </source>
</evidence>
<dbReference type="FunFam" id="3.30.160.60:FF:001498">
    <property type="entry name" value="Zinc finger protein 404"/>
    <property type="match status" value="1"/>
</dbReference>
<gene>
    <name evidence="10" type="ORF">BON22_1028</name>
</gene>
<evidence type="ECO:0000256" key="7">
    <source>
        <dbReference type="PROSITE-ProRule" id="PRU00042"/>
    </source>
</evidence>
<evidence type="ECO:0000313" key="10">
    <source>
        <dbReference type="EMBL" id="ONH68534.1"/>
    </source>
</evidence>
<dbReference type="AlphaFoldDB" id="A0A1V2L9S4"/>
<dbReference type="InterPro" id="IPR013087">
    <property type="entry name" value="Znf_C2H2_type"/>
</dbReference>
<dbReference type="PANTHER" id="PTHR23235:SF120">
    <property type="entry name" value="KRUPPEL-LIKE FACTOR 15"/>
    <property type="match status" value="1"/>
</dbReference>
<dbReference type="OMA" id="HECQYCH"/>
<sequence>MEAVPYNANTVTQPLESLQTSSSSHKDPSSGSPKQQSLDPFTSAFTEDAMSNARNVDNGSNHNATYPSSSMNANKTREESFPRPGRQDSISFYTNFGNGSRFSTDSNSSISNFLNFDQPAYDSNGRGMSIINNMFLPPTGGSMSSGYPQGRTTAGTSVSNGAPPPPQNFVPGNDYSNYSQYRRPSEQLEPFNPSIQLKIPSFSAPKRPSVAYPSGNSFSESNGDFNFFNKRDSVRTRQPSFTNPNYNENYFDFFAKRDSLKNLTEEDLLKEVSNIPKAPATRSEPDTNNAPTIPDSVPERPQTAMGNDSTPFLGINQQYNPQSQQLQTPQQQQQQHQHQHQHFDYTDQFNQRPRDPPSQPLGGNITLNQPDSVPTTSKKRGSRKKQKVIQEPSPNSAIPTDTSVPTRRNAIQPSYPKQEVSPVAQPSHLSPTASSQYSNSSDKKLTSGGGQDTGGYTEDGRPLLGATKVDQLMLVIQARKKGIHNQIPQASDGSIIDTGNGVLPQHAELVGGIDKPKTKGSKHHECQYCHKTFTQSTHLEVHVRSHIGLKPYECKFCGKKFTQGGNLRTHMRLHTGEKPYKCETCGRDFSRKGNLAAHKLTHDNLKPYECKLDNCGKAFTQLGNLKAHQNRFHLNTLNELTKKLAETDPDDKTMSKDERDLLDYFASLYKNSNRGIKGRVQSKNSVGSHSRSGDAFSGFDDTGFEIPDSKSIAFKNVNYQQ</sequence>